<evidence type="ECO:0000256" key="5">
    <source>
        <dbReference type="ARBA" id="ARBA00022729"/>
    </source>
</evidence>
<dbReference type="InterPro" id="IPR004240">
    <property type="entry name" value="EMP70"/>
</dbReference>
<dbReference type="Proteomes" id="UP001497525">
    <property type="component" value="Unassembled WGS sequence"/>
</dbReference>
<name>A0AAV2TGS4_CALDB</name>
<feature type="chain" id="PRO_5043106364" description="Transmembrane 9 superfamily member" evidence="9">
    <location>
        <begin position="23"/>
        <end position="623"/>
    </location>
</feature>
<feature type="transmembrane region" description="Helical" evidence="9">
    <location>
        <begin position="358"/>
        <end position="378"/>
    </location>
</feature>
<feature type="transmembrane region" description="Helical" evidence="9">
    <location>
        <begin position="593"/>
        <end position="617"/>
    </location>
</feature>
<evidence type="ECO:0000256" key="7">
    <source>
        <dbReference type="ARBA" id="ARBA00023034"/>
    </source>
</evidence>
<comment type="subcellular location">
    <subcellularLocation>
        <location evidence="2">Golgi apparatus</location>
    </subcellularLocation>
    <subcellularLocation>
        <location evidence="1">Membrane</location>
        <topology evidence="1">Multi-pass membrane protein</topology>
    </subcellularLocation>
</comment>
<protein>
    <recommendedName>
        <fullName evidence="9">Transmembrane 9 superfamily member</fullName>
    </recommendedName>
</protein>
<keyword evidence="6 9" id="KW-1133">Transmembrane helix</keyword>
<evidence type="ECO:0000256" key="6">
    <source>
        <dbReference type="ARBA" id="ARBA00022989"/>
    </source>
</evidence>
<evidence type="ECO:0000256" key="2">
    <source>
        <dbReference type="ARBA" id="ARBA00004555"/>
    </source>
</evidence>
<dbReference type="AlphaFoldDB" id="A0AAV2TGS4"/>
<reference evidence="10" key="1">
    <citation type="submission" date="2024-06" db="EMBL/GenBank/DDBJ databases">
        <authorList>
            <person name="Liu X."/>
            <person name="Lenzi L."/>
            <person name="Haldenby T S."/>
            <person name="Uol C."/>
        </authorList>
    </citation>
    <scope>NUCLEOTIDE SEQUENCE</scope>
</reference>
<organism evidence="10 11">
    <name type="scientific">Calicophoron daubneyi</name>
    <name type="common">Rumen fluke</name>
    <name type="synonym">Paramphistomum daubneyi</name>
    <dbReference type="NCBI Taxonomy" id="300641"/>
    <lineage>
        <taxon>Eukaryota</taxon>
        <taxon>Metazoa</taxon>
        <taxon>Spiralia</taxon>
        <taxon>Lophotrochozoa</taxon>
        <taxon>Platyhelminthes</taxon>
        <taxon>Trematoda</taxon>
        <taxon>Digenea</taxon>
        <taxon>Plagiorchiida</taxon>
        <taxon>Pronocephalata</taxon>
        <taxon>Paramphistomoidea</taxon>
        <taxon>Paramphistomidae</taxon>
        <taxon>Calicophoron</taxon>
    </lineage>
</organism>
<feature type="signal peptide" evidence="9">
    <location>
        <begin position="1"/>
        <end position="22"/>
    </location>
</feature>
<dbReference type="GO" id="GO:0016020">
    <property type="term" value="C:membrane"/>
    <property type="evidence" value="ECO:0007669"/>
    <property type="project" value="UniProtKB-SubCell"/>
</dbReference>
<evidence type="ECO:0000256" key="8">
    <source>
        <dbReference type="ARBA" id="ARBA00023136"/>
    </source>
</evidence>
<evidence type="ECO:0000256" key="3">
    <source>
        <dbReference type="ARBA" id="ARBA00005227"/>
    </source>
</evidence>
<dbReference type="GO" id="GO:0005794">
    <property type="term" value="C:Golgi apparatus"/>
    <property type="evidence" value="ECO:0007669"/>
    <property type="project" value="UniProtKB-SubCell"/>
</dbReference>
<dbReference type="EMBL" id="CAXLJL010000345">
    <property type="protein sequence ID" value="CAL5136647.1"/>
    <property type="molecule type" value="Genomic_DNA"/>
</dbReference>
<evidence type="ECO:0000256" key="4">
    <source>
        <dbReference type="ARBA" id="ARBA00022692"/>
    </source>
</evidence>
<evidence type="ECO:0000256" key="1">
    <source>
        <dbReference type="ARBA" id="ARBA00004141"/>
    </source>
</evidence>
<feature type="transmembrane region" description="Helical" evidence="9">
    <location>
        <begin position="548"/>
        <end position="573"/>
    </location>
</feature>
<feature type="transmembrane region" description="Helical" evidence="9">
    <location>
        <begin position="480"/>
        <end position="506"/>
    </location>
</feature>
<dbReference type="Pfam" id="PF02990">
    <property type="entry name" value="EMP70"/>
    <property type="match status" value="1"/>
</dbReference>
<accession>A0AAV2TGS4</accession>
<evidence type="ECO:0000256" key="9">
    <source>
        <dbReference type="RuleBase" id="RU363079"/>
    </source>
</evidence>
<keyword evidence="5 9" id="KW-0732">Signal</keyword>
<keyword evidence="7" id="KW-0333">Golgi apparatus</keyword>
<evidence type="ECO:0000313" key="10">
    <source>
        <dbReference type="EMBL" id="CAL5136647.1"/>
    </source>
</evidence>
<comment type="caution">
    <text evidence="10">The sequence shown here is derived from an EMBL/GenBank/DDBJ whole genome shotgun (WGS) entry which is preliminary data.</text>
</comment>
<feature type="transmembrane region" description="Helical" evidence="9">
    <location>
        <begin position="512"/>
        <end position="536"/>
    </location>
</feature>
<evidence type="ECO:0000313" key="11">
    <source>
        <dbReference type="Proteomes" id="UP001497525"/>
    </source>
</evidence>
<dbReference type="PANTHER" id="PTHR10766:SF55">
    <property type="entry name" value="TRANSMEMBRANE 9 SUPERFAMILY MEMBER 4"/>
    <property type="match status" value="1"/>
</dbReference>
<keyword evidence="8 9" id="KW-0472">Membrane</keyword>
<feature type="transmembrane region" description="Helical" evidence="9">
    <location>
        <begin position="399"/>
        <end position="418"/>
    </location>
</feature>
<feature type="transmembrane region" description="Helical" evidence="9">
    <location>
        <begin position="327"/>
        <end position="352"/>
    </location>
</feature>
<keyword evidence="4 9" id="KW-0812">Transmembrane</keyword>
<comment type="similarity">
    <text evidence="3 9">Belongs to the nonaspanin (TM9SF) (TC 9.A.2) family.</text>
</comment>
<proteinExistence type="inferred from homology"/>
<dbReference type="GO" id="GO:0072657">
    <property type="term" value="P:protein localization to membrane"/>
    <property type="evidence" value="ECO:0007669"/>
    <property type="project" value="TreeGrafter"/>
</dbReference>
<gene>
    <name evidence="10" type="ORF">CDAUBV1_LOCUS10770</name>
</gene>
<feature type="transmembrane region" description="Helical" evidence="9">
    <location>
        <begin position="430"/>
        <end position="453"/>
    </location>
</feature>
<sequence length="623" mass="70884">MMLLLRSCILLFLSLGPDFSGAIYVPGITPHEYDLDETVEVRAVKLSSARTQLPYRYYELGFCAPDHIKEYAAQNIGEILRGDRMVSTPYKIKMAKDDACVVLCKQTGLSKSQVSTFRSFIADDYSVHLDIDNLIGATKHELDGGKGTRYSFGYKLGVAVNGVHYINNHLRFNLQYHTGDNGKYRLVGFEVEPMSISEGYLPATDSCQPPATPIPIAHWKIINDQTKTIHFTYEVVWKPSTVRWASRWDIYLKSQGGQVHWFSIINSLVIVMFLATVIAMILVRTLRKDIAKYNRDDDAEDILEESGWKLVHGDVFRPPRHSRLLSALFGSGVQIFCMVFITIFFAMLGMLSPAARGAFMNAAILTYVFMGLFAGYYAGRLYRTMRGQLWKSTAVATGVLFPLLVLFIGSIVNSFVWYKGSSAAVPFTTILVILALWLLVSLPLVFLGFFFGFRKRAYEMPVRTNQIPRAVPQPKFHQNLFVTTLLAGALPFGAVFIEVFFIYVALWESRFYYLFGFLFAVFLILIVCVAQVAIVLTYFQLCNEDYHWWWRTFVASGGPALYLLFYSICYYWTKLDISQFVPTVLYFGYTTLIVSTFWILTGTIGFVATFIFLRYIYSAIKID</sequence>
<dbReference type="PANTHER" id="PTHR10766">
    <property type="entry name" value="TRANSMEMBRANE 9 SUPERFAMILY PROTEIN"/>
    <property type="match status" value="1"/>
</dbReference>
<feature type="transmembrane region" description="Helical" evidence="9">
    <location>
        <begin position="261"/>
        <end position="283"/>
    </location>
</feature>